<comment type="caution">
    <text evidence="2">The sequence shown here is derived from an EMBL/GenBank/DDBJ whole genome shotgun (WGS) entry which is preliminary data.</text>
</comment>
<name>A0AAE0F115_9CHLO</name>
<reference evidence="2 3" key="1">
    <citation type="journal article" date="2015" name="Genome Biol. Evol.">
        <title>Comparative Genomics of a Bacterivorous Green Alga Reveals Evolutionary Causalities and Consequences of Phago-Mixotrophic Mode of Nutrition.</title>
        <authorList>
            <person name="Burns J.A."/>
            <person name="Paasch A."/>
            <person name="Narechania A."/>
            <person name="Kim E."/>
        </authorList>
    </citation>
    <scope>NUCLEOTIDE SEQUENCE [LARGE SCALE GENOMIC DNA]</scope>
    <source>
        <strain evidence="2 3">PLY_AMNH</strain>
    </source>
</reference>
<feature type="compositionally biased region" description="Basic residues" evidence="1">
    <location>
        <begin position="49"/>
        <end position="61"/>
    </location>
</feature>
<feature type="region of interest" description="Disordered" evidence="1">
    <location>
        <begin position="1"/>
        <end position="83"/>
    </location>
</feature>
<accession>A0AAE0F115</accession>
<feature type="compositionally biased region" description="Acidic residues" evidence="1">
    <location>
        <begin position="1"/>
        <end position="14"/>
    </location>
</feature>
<evidence type="ECO:0000313" key="2">
    <source>
        <dbReference type="EMBL" id="KAK3248121.1"/>
    </source>
</evidence>
<dbReference type="AlphaFoldDB" id="A0AAE0F115"/>
<evidence type="ECO:0000256" key="1">
    <source>
        <dbReference type="SAM" id="MobiDB-lite"/>
    </source>
</evidence>
<feature type="compositionally biased region" description="Basic and acidic residues" evidence="1">
    <location>
        <begin position="16"/>
        <end position="27"/>
    </location>
</feature>
<gene>
    <name evidence="2" type="ORF">CYMTET_42400</name>
</gene>
<dbReference type="EMBL" id="LGRX02028392">
    <property type="protein sequence ID" value="KAK3248121.1"/>
    <property type="molecule type" value="Genomic_DNA"/>
</dbReference>
<proteinExistence type="predicted"/>
<dbReference type="Proteomes" id="UP001190700">
    <property type="component" value="Unassembled WGS sequence"/>
</dbReference>
<organism evidence="2 3">
    <name type="scientific">Cymbomonas tetramitiformis</name>
    <dbReference type="NCBI Taxonomy" id="36881"/>
    <lineage>
        <taxon>Eukaryota</taxon>
        <taxon>Viridiplantae</taxon>
        <taxon>Chlorophyta</taxon>
        <taxon>Pyramimonadophyceae</taxon>
        <taxon>Pyramimonadales</taxon>
        <taxon>Pyramimonadaceae</taxon>
        <taxon>Cymbomonas</taxon>
    </lineage>
</organism>
<protein>
    <submittedName>
        <fullName evidence="2">Uncharacterized protein</fullName>
    </submittedName>
</protein>
<sequence length="83" mass="9218">MSASESDTDSEAEDAPFLRESVRHDSCSSDDEDHLDKVHATVESNRPQNVRRGRAGRQSKTTRKESHSPGMLKLQQHLSKAGT</sequence>
<evidence type="ECO:0000313" key="3">
    <source>
        <dbReference type="Proteomes" id="UP001190700"/>
    </source>
</evidence>
<keyword evidence="3" id="KW-1185">Reference proteome</keyword>